<sequence length="419" mass="46803">MDQRDAAETLRTAECPQPKGHSSPLTTVIARVDENEVSGSYVDEVDHNPAKENSVGKCESVCGANPSSSAVHTTLNYVSEVCEVKAAMRRVYDNVNLGRLNRSFKESILRKVNITADWPPSTLHFDVKPFVPYALREKHSCYVERHIRELFASEQREKRTGYIIEAGADEILSMLHRGDPEGLRETCSSLTKRISAARSWSENVPTVENVYKAVIDLDVDDLLTMARLLESKRPRAMQRVFANGIVGPLKSDFVVETLRQLKISHHNPPDLHSMNVRWVVPVELVAVSPAVDAISVRIKAAAEVAQLNGRIEYFIAYHADEILALRSKHGRVLGEARISKMLSEVVTVNEWRANIPSVSIIAARIDALSTSDLRLLCNSAERSATKNHSSRRGSNSVNSEEETCELMMMWDDAVKYPFP</sequence>
<evidence type="ECO:0000313" key="3">
    <source>
        <dbReference type="WBParaSite" id="PgR044_g093_t01"/>
    </source>
</evidence>
<organism evidence="2 3">
    <name type="scientific">Parascaris univalens</name>
    <name type="common">Nematode worm</name>
    <dbReference type="NCBI Taxonomy" id="6257"/>
    <lineage>
        <taxon>Eukaryota</taxon>
        <taxon>Metazoa</taxon>
        <taxon>Ecdysozoa</taxon>
        <taxon>Nematoda</taxon>
        <taxon>Chromadorea</taxon>
        <taxon>Rhabditida</taxon>
        <taxon>Spirurina</taxon>
        <taxon>Ascaridomorpha</taxon>
        <taxon>Ascaridoidea</taxon>
        <taxon>Ascarididae</taxon>
        <taxon>Parascaris</taxon>
    </lineage>
</organism>
<proteinExistence type="predicted"/>
<feature type="region of interest" description="Disordered" evidence="1">
    <location>
        <begin position="1"/>
        <end position="24"/>
    </location>
</feature>
<keyword evidence="2" id="KW-1185">Reference proteome</keyword>
<name>A0A915BLY6_PARUN</name>
<accession>A0A915BLY6</accession>
<evidence type="ECO:0000313" key="2">
    <source>
        <dbReference type="Proteomes" id="UP000887569"/>
    </source>
</evidence>
<dbReference type="WBParaSite" id="PgR044_g093_t01">
    <property type="protein sequence ID" value="PgR044_g093_t01"/>
    <property type="gene ID" value="PgR044_g093"/>
</dbReference>
<dbReference type="AlphaFoldDB" id="A0A915BLY6"/>
<dbReference type="Proteomes" id="UP000887569">
    <property type="component" value="Unplaced"/>
</dbReference>
<reference evidence="3" key="1">
    <citation type="submission" date="2022-11" db="UniProtKB">
        <authorList>
            <consortium name="WormBaseParasite"/>
        </authorList>
    </citation>
    <scope>IDENTIFICATION</scope>
</reference>
<evidence type="ECO:0000256" key="1">
    <source>
        <dbReference type="SAM" id="MobiDB-lite"/>
    </source>
</evidence>
<protein>
    <submittedName>
        <fullName evidence="3">Uncharacterized protein</fullName>
    </submittedName>
</protein>